<gene>
    <name evidence="3" type="ORF">BJ508DRAFT_418669</name>
</gene>
<feature type="region of interest" description="Disordered" evidence="2">
    <location>
        <begin position="1"/>
        <end position="45"/>
    </location>
</feature>
<proteinExistence type="inferred from homology"/>
<evidence type="ECO:0000256" key="2">
    <source>
        <dbReference type="SAM" id="MobiDB-lite"/>
    </source>
</evidence>
<feature type="region of interest" description="Disordered" evidence="2">
    <location>
        <begin position="445"/>
        <end position="475"/>
    </location>
</feature>
<name>A0A3N4HRA1_ASCIM</name>
<dbReference type="InterPro" id="IPR035426">
    <property type="entry name" value="Gemin2/Brr1"/>
</dbReference>
<evidence type="ECO:0000313" key="4">
    <source>
        <dbReference type="Proteomes" id="UP000275078"/>
    </source>
</evidence>
<dbReference type="GO" id="GO:0000387">
    <property type="term" value="P:spliceosomal snRNP assembly"/>
    <property type="evidence" value="ECO:0007669"/>
    <property type="project" value="InterPro"/>
</dbReference>
<keyword evidence="4" id="KW-1185">Reference proteome</keyword>
<reference evidence="3 4" key="1">
    <citation type="journal article" date="2018" name="Nat. Ecol. Evol.">
        <title>Pezizomycetes genomes reveal the molecular basis of ectomycorrhizal truffle lifestyle.</title>
        <authorList>
            <person name="Murat C."/>
            <person name="Payen T."/>
            <person name="Noel B."/>
            <person name="Kuo A."/>
            <person name="Morin E."/>
            <person name="Chen J."/>
            <person name="Kohler A."/>
            <person name="Krizsan K."/>
            <person name="Balestrini R."/>
            <person name="Da Silva C."/>
            <person name="Montanini B."/>
            <person name="Hainaut M."/>
            <person name="Levati E."/>
            <person name="Barry K.W."/>
            <person name="Belfiori B."/>
            <person name="Cichocki N."/>
            <person name="Clum A."/>
            <person name="Dockter R.B."/>
            <person name="Fauchery L."/>
            <person name="Guy J."/>
            <person name="Iotti M."/>
            <person name="Le Tacon F."/>
            <person name="Lindquist E.A."/>
            <person name="Lipzen A."/>
            <person name="Malagnac F."/>
            <person name="Mello A."/>
            <person name="Molinier V."/>
            <person name="Miyauchi S."/>
            <person name="Poulain J."/>
            <person name="Riccioni C."/>
            <person name="Rubini A."/>
            <person name="Sitrit Y."/>
            <person name="Splivallo R."/>
            <person name="Traeger S."/>
            <person name="Wang M."/>
            <person name="Zifcakova L."/>
            <person name="Wipf D."/>
            <person name="Zambonelli A."/>
            <person name="Paolocci F."/>
            <person name="Nowrousian M."/>
            <person name="Ottonello S."/>
            <person name="Baldrian P."/>
            <person name="Spatafora J.W."/>
            <person name="Henrissat B."/>
            <person name="Nagy L.G."/>
            <person name="Aury J.M."/>
            <person name="Wincker P."/>
            <person name="Grigoriev I.V."/>
            <person name="Bonfante P."/>
            <person name="Martin F.M."/>
        </authorList>
    </citation>
    <scope>NUCLEOTIDE SEQUENCE [LARGE SCALE GENOMIC DNA]</scope>
    <source>
        <strain evidence="3 4">RN42</strain>
    </source>
</reference>
<dbReference type="PANTHER" id="PTHR12794">
    <property type="entry name" value="GEMIN2"/>
    <property type="match status" value="1"/>
</dbReference>
<sequence>MAKSNNNKRKRPSEPIDSTLPGLKRKAHDAPQHSVHGGKPIKLFKRKAPVDKSSGQYAAFDLGGDDADVEGAPLDGLSYLRMVRKEAKTVPSVMVAGAEGKFFEDGGYEVEIEEEEEEEVFSGVIAPNYEAELQEELKELDYLNYDDDDNEDAEAEAPAKSTEGESEGKEAEETPIDNDYDYYDTSDLDEAYIAPPSPPKALPPPTPYERWRSSGLLPLFKHLHETFHSTPVSNPPPKSPYDIPVGVERWNKLVTDPTKPPSFTFLRAISHDNAVKGLRFITERLKPGKDVDLSFTHWIWALFMAVRPFGELEEDYLVTLRGIGKKAVTVLAKLEDRKQLGKVPDKLEDEAGYIDVSKLDFEDPAYIAEMKRRKYHYYDPRYRPTANTLATLDMVIGLVGEVWGQRDLFMDRISHELGEDWNWKDSEELARVMRIDKIKGYEKMLEEEQREDGEEEVVEDGEEKDDQEEKETGEIEDIVADLVAGTTPGEGPVDCPENGKLLDHFSDLLGEHMRETGLGGLQW</sequence>
<dbReference type="GO" id="GO:0032797">
    <property type="term" value="C:SMN complex"/>
    <property type="evidence" value="ECO:0007669"/>
    <property type="project" value="TreeGrafter"/>
</dbReference>
<dbReference type="EMBL" id="ML119793">
    <property type="protein sequence ID" value="RPA74320.1"/>
    <property type="molecule type" value="Genomic_DNA"/>
</dbReference>
<evidence type="ECO:0000256" key="1">
    <source>
        <dbReference type="ARBA" id="ARBA00025758"/>
    </source>
</evidence>
<dbReference type="AlphaFoldDB" id="A0A3N4HRA1"/>
<feature type="region of interest" description="Disordered" evidence="2">
    <location>
        <begin position="146"/>
        <end position="183"/>
    </location>
</feature>
<dbReference type="Proteomes" id="UP000275078">
    <property type="component" value="Unassembled WGS sequence"/>
</dbReference>
<dbReference type="Gene3D" id="1.20.58.1070">
    <property type="match status" value="1"/>
</dbReference>
<accession>A0A3N4HRA1</accession>
<evidence type="ECO:0000313" key="3">
    <source>
        <dbReference type="EMBL" id="RPA74320.1"/>
    </source>
</evidence>
<feature type="compositionally biased region" description="Acidic residues" evidence="2">
    <location>
        <begin position="146"/>
        <end position="155"/>
    </location>
</feature>
<comment type="similarity">
    <text evidence="1">Belongs to the gemin-2 family.</text>
</comment>
<feature type="compositionally biased region" description="Acidic residues" evidence="2">
    <location>
        <begin position="173"/>
        <end position="183"/>
    </location>
</feature>
<feature type="compositionally biased region" description="Basic and acidic residues" evidence="2">
    <location>
        <begin position="162"/>
        <end position="172"/>
    </location>
</feature>
<dbReference type="OrthoDB" id="428895at2759"/>
<feature type="compositionally biased region" description="Acidic residues" evidence="2">
    <location>
        <begin position="448"/>
        <end position="475"/>
    </location>
</feature>
<protein>
    <submittedName>
        <fullName evidence="3">Uncharacterized protein</fullName>
    </submittedName>
</protein>
<organism evidence="3 4">
    <name type="scientific">Ascobolus immersus RN42</name>
    <dbReference type="NCBI Taxonomy" id="1160509"/>
    <lineage>
        <taxon>Eukaryota</taxon>
        <taxon>Fungi</taxon>
        <taxon>Dikarya</taxon>
        <taxon>Ascomycota</taxon>
        <taxon>Pezizomycotina</taxon>
        <taxon>Pezizomycetes</taxon>
        <taxon>Pezizales</taxon>
        <taxon>Ascobolaceae</taxon>
        <taxon>Ascobolus</taxon>
    </lineage>
</organism>
<feature type="compositionally biased region" description="Basic residues" evidence="2">
    <location>
        <begin position="1"/>
        <end position="11"/>
    </location>
</feature>
<dbReference type="PANTHER" id="PTHR12794:SF0">
    <property type="entry name" value="GEM-ASSOCIATED PROTEIN 2"/>
    <property type="match status" value="1"/>
</dbReference>
<dbReference type="Pfam" id="PF04938">
    <property type="entry name" value="SIP1"/>
    <property type="match status" value="1"/>
</dbReference>
<dbReference type="GO" id="GO:0005634">
    <property type="term" value="C:nucleus"/>
    <property type="evidence" value="ECO:0007669"/>
    <property type="project" value="TreeGrafter"/>
</dbReference>